<feature type="region of interest" description="Disordered" evidence="1">
    <location>
        <begin position="608"/>
        <end position="632"/>
    </location>
</feature>
<evidence type="ECO:0000313" key="5">
    <source>
        <dbReference type="Proteomes" id="UP000501690"/>
    </source>
</evidence>
<dbReference type="InterPro" id="IPR001025">
    <property type="entry name" value="BAH_dom"/>
</dbReference>
<evidence type="ECO:0000256" key="1">
    <source>
        <dbReference type="SAM" id="MobiDB-lite"/>
    </source>
</evidence>
<dbReference type="InterPro" id="IPR043151">
    <property type="entry name" value="BAH_sf"/>
</dbReference>
<reference evidence="4 5" key="1">
    <citation type="submission" date="2019-04" db="EMBL/GenBank/DDBJ databases">
        <title>An improved genome assembly and genetic linkage map for asparagus bean, Vigna unguiculata ssp. sesquipedialis.</title>
        <authorList>
            <person name="Xia Q."/>
            <person name="Zhang R."/>
            <person name="Dong Y."/>
        </authorList>
    </citation>
    <scope>NUCLEOTIDE SEQUENCE [LARGE SCALE GENOMIC DNA]</scope>
    <source>
        <tissue evidence="4">Leaf</tissue>
    </source>
</reference>
<dbReference type="PANTHER" id="PTHR31917">
    <property type="entry name" value="AGENET DOMAIN-CONTAINING PROTEIN-RELATED"/>
    <property type="match status" value="1"/>
</dbReference>
<dbReference type="EMBL" id="CP039348">
    <property type="protein sequence ID" value="QCD90299.1"/>
    <property type="molecule type" value="Genomic_DNA"/>
</dbReference>
<dbReference type="Gene3D" id="2.30.30.490">
    <property type="match status" value="1"/>
</dbReference>
<dbReference type="CDD" id="cd20405">
    <property type="entry name" value="Tudor_Agenet_AtDUF_rpt1_3"/>
    <property type="match status" value="1"/>
</dbReference>
<feature type="region of interest" description="Disordered" evidence="1">
    <location>
        <begin position="543"/>
        <end position="586"/>
    </location>
</feature>
<sequence length="850" mass="96651">MERVASWAGTTSCEKSVYVSWEEVLVSSDKGRREVHYLLKRRGGAADLAVVGKEKTLRHMSYRYAIRNPSLGPYVKLKSRREVVDWLDAVVSDSSSGDAVVVRKHGCESESGALKDTQLQKMQNCTKEFSWIGFPWTCRKRRKHYQAYKRNGFQISVHDFVFVLAEENKRLVAYLEDLYEDSRGNKMVVVRWFHKIDEVGIVLPHSFSDREVFFSLYLQDLSIECIDGLAFVLSPQHYEKFRNEARRTHLEPFVCIHQFDNDDVKPFDITQIKGYWKQEILRYMYTQLDSKCSGSSGQSDDALEPDENHMSTISIRPKKRLRLAKDDAKDAIDLTALKLENLNNIKNNAKISSGNNSLKRVGHRNMTATIKGKNEHCSQHLLVGSQVEVLSQDSGMRGCWFTASVVKRHKYKVKVQYRDIQDAVDETKKLEEWVLASRISVPDSLGLRMHGRTIVRPAPLSDKRELSWVGDVGSVVDAWWHDGWWEGLVVQRDSEANYHVYFPGENVVSVFGSGNLRQAQDWVGNEWVNVRERPDLVASVLSSLKTPQNSSKSNENKSIAASTRDGIQPKPSDNCLNSDRDRPKTPVMVSDLLKDDVLLQLRWTTTRKRRRGSTSYQKPRCPESHRKRSPKVLKSNAPDSFVIPASLKVDHDDCNLWHRSFIPVGCLKRIEAAQGGKDDAYKFWRRKSVTDSNRFVGMGFEDGAKKEVEKVIGVKKSKGFPLGGSGTSLASMESLSMPQVCVVFTFGLGFVEFLGDGLIWLKQVQELVLSADMQCEKCQRRVSDIIAKMNAETESVVINVLEKKVTLTFKSASMGKVSTRQITQINKNSLPKIAIIKRIFRSSRCLNKYS</sequence>
<dbReference type="PROSITE" id="PS51038">
    <property type="entry name" value="BAH"/>
    <property type="match status" value="1"/>
</dbReference>
<dbReference type="SUPFAM" id="SSF55008">
    <property type="entry name" value="HMA, heavy metal-associated domain"/>
    <property type="match status" value="1"/>
</dbReference>
<evidence type="ECO:0000313" key="4">
    <source>
        <dbReference type="EMBL" id="QCD90299.1"/>
    </source>
</evidence>
<feature type="compositionally biased region" description="Polar residues" evidence="1">
    <location>
        <begin position="543"/>
        <end position="561"/>
    </location>
</feature>
<dbReference type="Gene3D" id="3.30.70.100">
    <property type="match status" value="1"/>
</dbReference>
<proteinExistence type="predicted"/>
<dbReference type="PANTHER" id="PTHR31917:SF58">
    <property type="entry name" value="AGENET AND BROMO-ADJACENT HOMOLOGY (BAH) DOMAIN-CONTAINING PROTEIN"/>
    <property type="match status" value="1"/>
</dbReference>
<dbReference type="Pfam" id="PF05641">
    <property type="entry name" value="Agenet"/>
    <property type="match status" value="1"/>
</dbReference>
<keyword evidence="5" id="KW-1185">Reference proteome</keyword>
<gene>
    <name evidence="4" type="ORF">DEO72_LG4g1254</name>
</gene>
<evidence type="ECO:0000259" key="2">
    <source>
        <dbReference type="PROSITE" id="PS50846"/>
    </source>
</evidence>
<dbReference type="GO" id="GO:0003682">
    <property type="term" value="F:chromatin binding"/>
    <property type="evidence" value="ECO:0007669"/>
    <property type="project" value="InterPro"/>
</dbReference>
<protein>
    <submittedName>
        <fullName evidence="4">Uncharacterized protein</fullName>
    </submittedName>
</protein>
<dbReference type="InterPro" id="IPR036163">
    <property type="entry name" value="HMA_dom_sf"/>
</dbReference>
<dbReference type="AlphaFoldDB" id="A0A4D6LN87"/>
<organism evidence="4 5">
    <name type="scientific">Vigna unguiculata</name>
    <name type="common">Cowpea</name>
    <dbReference type="NCBI Taxonomy" id="3917"/>
    <lineage>
        <taxon>Eukaryota</taxon>
        <taxon>Viridiplantae</taxon>
        <taxon>Streptophyta</taxon>
        <taxon>Embryophyta</taxon>
        <taxon>Tracheophyta</taxon>
        <taxon>Spermatophyta</taxon>
        <taxon>Magnoliopsida</taxon>
        <taxon>eudicotyledons</taxon>
        <taxon>Gunneridae</taxon>
        <taxon>Pentapetalae</taxon>
        <taxon>rosids</taxon>
        <taxon>fabids</taxon>
        <taxon>Fabales</taxon>
        <taxon>Fabaceae</taxon>
        <taxon>Papilionoideae</taxon>
        <taxon>50 kb inversion clade</taxon>
        <taxon>NPAAA clade</taxon>
        <taxon>indigoferoid/millettioid clade</taxon>
        <taxon>Phaseoleae</taxon>
        <taxon>Vigna</taxon>
    </lineage>
</organism>
<name>A0A4D6LN87_VIGUN</name>
<feature type="domain" description="HMA" evidence="2">
    <location>
        <begin position="764"/>
        <end position="834"/>
    </location>
</feature>
<evidence type="ECO:0000259" key="3">
    <source>
        <dbReference type="PROSITE" id="PS51038"/>
    </source>
</evidence>
<dbReference type="Proteomes" id="UP000501690">
    <property type="component" value="Linkage Group LG4"/>
</dbReference>
<dbReference type="PROSITE" id="PS50846">
    <property type="entry name" value="HMA_2"/>
    <property type="match status" value="1"/>
</dbReference>
<dbReference type="InterPro" id="IPR008395">
    <property type="entry name" value="Agenet-like_dom"/>
</dbReference>
<dbReference type="SMART" id="SM00743">
    <property type="entry name" value="Agenet"/>
    <property type="match status" value="2"/>
</dbReference>
<accession>A0A4D6LN87</accession>
<dbReference type="Pfam" id="PF01426">
    <property type="entry name" value="BAH"/>
    <property type="match status" value="1"/>
</dbReference>
<dbReference type="SMART" id="SM00439">
    <property type="entry name" value="BAH"/>
    <property type="match status" value="1"/>
</dbReference>
<dbReference type="GO" id="GO:0046872">
    <property type="term" value="F:metal ion binding"/>
    <property type="evidence" value="ECO:0007669"/>
    <property type="project" value="InterPro"/>
</dbReference>
<dbReference type="InterPro" id="IPR006121">
    <property type="entry name" value="HMA_dom"/>
</dbReference>
<dbReference type="InterPro" id="IPR014002">
    <property type="entry name" value="Agenet_dom_plant"/>
</dbReference>
<feature type="domain" description="BAH" evidence="3">
    <location>
        <begin position="153"/>
        <end position="270"/>
    </location>
</feature>